<evidence type="ECO:0000259" key="1">
    <source>
        <dbReference type="Pfam" id="PF00248"/>
    </source>
</evidence>
<dbReference type="InterPro" id="IPR050523">
    <property type="entry name" value="AKR_Detox_Biosynth"/>
</dbReference>
<protein>
    <submittedName>
        <fullName evidence="2">Aldo/keto reductase</fullName>
    </submittedName>
</protein>
<evidence type="ECO:0000313" key="2">
    <source>
        <dbReference type="EMBL" id="NGN84312.1"/>
    </source>
</evidence>
<reference evidence="2 3" key="1">
    <citation type="submission" date="2020-02" db="EMBL/GenBank/DDBJ databases">
        <title>Genome sequence of the type strain DSM 27180 of Arthrobacter silviterrae.</title>
        <authorList>
            <person name="Gao J."/>
            <person name="Sun J."/>
        </authorList>
    </citation>
    <scope>NUCLEOTIDE SEQUENCE [LARGE SCALE GENOMIC DNA]</scope>
    <source>
        <strain evidence="2 3">DSM 27180</strain>
    </source>
</reference>
<dbReference type="PANTHER" id="PTHR43364">
    <property type="entry name" value="NADH-SPECIFIC METHYLGLYOXAL REDUCTASE-RELATED"/>
    <property type="match status" value="1"/>
</dbReference>
<dbReference type="InterPro" id="IPR023210">
    <property type="entry name" value="NADP_OxRdtase_dom"/>
</dbReference>
<organism evidence="2 3">
    <name type="scientific">Arthrobacter silviterrae</name>
    <dbReference type="NCBI Taxonomy" id="2026658"/>
    <lineage>
        <taxon>Bacteria</taxon>
        <taxon>Bacillati</taxon>
        <taxon>Actinomycetota</taxon>
        <taxon>Actinomycetes</taxon>
        <taxon>Micrococcales</taxon>
        <taxon>Micrococcaceae</taxon>
        <taxon>Arthrobacter</taxon>
    </lineage>
</organism>
<name>A0ABX0DBL6_9MICC</name>
<comment type="caution">
    <text evidence="2">The sequence shown here is derived from an EMBL/GenBank/DDBJ whole genome shotgun (WGS) entry which is preliminary data.</text>
</comment>
<dbReference type="PROSITE" id="PS50890">
    <property type="entry name" value="PUA"/>
    <property type="match status" value="1"/>
</dbReference>
<dbReference type="PRINTS" id="PR00069">
    <property type="entry name" value="ALDKETRDTASE"/>
</dbReference>
<dbReference type="Gene3D" id="3.20.20.100">
    <property type="entry name" value="NADP-dependent oxidoreductase domain"/>
    <property type="match status" value="1"/>
</dbReference>
<dbReference type="EMBL" id="JAAKZI010000022">
    <property type="protein sequence ID" value="NGN84312.1"/>
    <property type="molecule type" value="Genomic_DNA"/>
</dbReference>
<keyword evidence="3" id="KW-1185">Reference proteome</keyword>
<dbReference type="SUPFAM" id="SSF51430">
    <property type="entry name" value="NAD(P)-linked oxidoreductase"/>
    <property type="match status" value="1"/>
</dbReference>
<proteinExistence type="predicted"/>
<evidence type="ECO:0000313" key="3">
    <source>
        <dbReference type="Proteomes" id="UP000479226"/>
    </source>
</evidence>
<accession>A0ABX0DBL6</accession>
<dbReference type="PANTHER" id="PTHR43364:SF1">
    <property type="entry name" value="OXIDOREDUCTASE YDHF"/>
    <property type="match status" value="1"/>
</dbReference>
<gene>
    <name evidence="2" type="ORF">G6N77_12720</name>
</gene>
<feature type="domain" description="NADP-dependent oxidoreductase" evidence="1">
    <location>
        <begin position="1"/>
        <end position="279"/>
    </location>
</feature>
<dbReference type="InterPro" id="IPR036812">
    <property type="entry name" value="NAD(P)_OxRdtase_dom_sf"/>
</dbReference>
<dbReference type="InterPro" id="IPR020471">
    <property type="entry name" value="AKR"/>
</dbReference>
<dbReference type="Pfam" id="PF00248">
    <property type="entry name" value="Aldo_ket_red"/>
    <property type="match status" value="1"/>
</dbReference>
<dbReference type="Proteomes" id="UP000479226">
    <property type="component" value="Unassembled WGS sequence"/>
</dbReference>
<sequence length="303" mass="32018">MGLGGEWSGSDYGTAQVDQAAAAIEAARQAGVALFDHADIYRSGKSEAVFGEVLAATPGLREKILLQTKCGIRHGGNGLPGRYDFSAENILARVGESLQRLRTDHVDILLLHRPDPLMDVRELATTVAQLMAEGKVLALGVSNMSAAQIAFLEDRLETPVVANQLEMGLGNRAWVESSVLVNRGEGLDAGFPHGTLEYAATHGVELQAYGSLAQGRYTGCPPGGPDDAATSALVESLAAEHKTTREAVVLGWLMKHPARISPVIGTTDPVRIAACADAARVAAAMTRTEWYGLWVAARGAELP</sequence>